<dbReference type="NCBIfam" id="TIGR00099">
    <property type="entry name" value="Cof-subfamily"/>
    <property type="match status" value="1"/>
</dbReference>
<dbReference type="Pfam" id="PF08282">
    <property type="entry name" value="Hydrolase_3"/>
    <property type="match status" value="1"/>
</dbReference>
<evidence type="ECO:0000313" key="1">
    <source>
        <dbReference type="EMBL" id="ERJ91699.1"/>
    </source>
</evidence>
<dbReference type="NCBIfam" id="TIGR01484">
    <property type="entry name" value="HAD-SF-IIB"/>
    <property type="match status" value="1"/>
</dbReference>
<dbReference type="CDD" id="cd07516">
    <property type="entry name" value="HAD_Pase"/>
    <property type="match status" value="1"/>
</dbReference>
<dbReference type="InterPro" id="IPR000150">
    <property type="entry name" value="Cof"/>
</dbReference>
<dbReference type="Gene3D" id="3.30.1240.10">
    <property type="match status" value="1"/>
</dbReference>
<dbReference type="EMBL" id="AWVH01000044">
    <property type="protein sequence ID" value="ERJ91699.1"/>
    <property type="molecule type" value="Genomic_DNA"/>
</dbReference>
<dbReference type="PROSITE" id="PS01229">
    <property type="entry name" value="COF_2"/>
    <property type="match status" value="1"/>
</dbReference>
<dbReference type="RefSeq" id="WP_021686325.1">
    <property type="nucleotide sequence ID" value="NZ_KI260554.1"/>
</dbReference>
<accession>A0ABN0NWK8</accession>
<dbReference type="Gene3D" id="3.40.50.1000">
    <property type="entry name" value="HAD superfamily/HAD-like"/>
    <property type="match status" value="1"/>
</dbReference>
<dbReference type="InterPro" id="IPR023214">
    <property type="entry name" value="HAD_sf"/>
</dbReference>
<dbReference type="PANTHER" id="PTHR10000">
    <property type="entry name" value="PHOSPHOSERINE PHOSPHATASE"/>
    <property type="match status" value="1"/>
</dbReference>
<proteinExistence type="predicted"/>
<dbReference type="SFLD" id="SFLDS00003">
    <property type="entry name" value="Haloacid_Dehalogenase"/>
    <property type="match status" value="1"/>
</dbReference>
<comment type="caution">
    <text evidence="1">The sequence shown here is derived from an EMBL/GenBank/DDBJ whole genome shotgun (WGS) entry which is preliminary data.</text>
</comment>
<dbReference type="InterPro" id="IPR006379">
    <property type="entry name" value="HAD-SF_hydro_IIB"/>
</dbReference>
<dbReference type="SUPFAM" id="SSF56784">
    <property type="entry name" value="HAD-like"/>
    <property type="match status" value="1"/>
</dbReference>
<dbReference type="Proteomes" id="UP000016649">
    <property type="component" value="Unassembled WGS sequence"/>
</dbReference>
<reference evidence="1 2" key="1">
    <citation type="submission" date="2013-08" db="EMBL/GenBank/DDBJ databases">
        <authorList>
            <person name="Weinstock G."/>
            <person name="Sodergren E."/>
            <person name="Wylie T."/>
            <person name="Fulton L."/>
            <person name="Fulton R."/>
            <person name="Fronick C."/>
            <person name="O'Laughlin M."/>
            <person name="Godfrey J."/>
            <person name="Miner T."/>
            <person name="Herter B."/>
            <person name="Appelbaum E."/>
            <person name="Cordes M."/>
            <person name="Lek S."/>
            <person name="Wollam A."/>
            <person name="Pepin K.H."/>
            <person name="Palsikar V.B."/>
            <person name="Mitreva M."/>
            <person name="Wilson R.K."/>
        </authorList>
    </citation>
    <scope>NUCLEOTIDE SEQUENCE [LARGE SCALE GENOMIC DNA]</scope>
    <source>
        <strain evidence="1 2">ATCC 700332</strain>
    </source>
</reference>
<gene>
    <name evidence="1" type="ORF">HMPREF9193_02155</name>
</gene>
<evidence type="ECO:0000313" key="2">
    <source>
        <dbReference type="Proteomes" id="UP000016649"/>
    </source>
</evidence>
<dbReference type="SFLD" id="SFLDG01140">
    <property type="entry name" value="C2.B:_Phosphomannomutase_and_P"/>
    <property type="match status" value="1"/>
</dbReference>
<organism evidence="1 2">
    <name type="scientific">Treponema lecithinolyticum ATCC 700332</name>
    <dbReference type="NCBI Taxonomy" id="1321815"/>
    <lineage>
        <taxon>Bacteria</taxon>
        <taxon>Pseudomonadati</taxon>
        <taxon>Spirochaetota</taxon>
        <taxon>Spirochaetia</taxon>
        <taxon>Spirochaetales</taxon>
        <taxon>Treponemataceae</taxon>
        <taxon>Treponema</taxon>
    </lineage>
</organism>
<dbReference type="PANTHER" id="PTHR10000:SF8">
    <property type="entry name" value="HAD SUPERFAMILY HYDROLASE-LIKE, TYPE 3"/>
    <property type="match status" value="1"/>
</dbReference>
<sequence>MNTTHKSACAGINGAAAQAESGKCIKASIIALDLDDTLLKDDLTISDYTVGVLQKAVQQGIYITLCSGRSDNAILPYVRRMDIAGTQQGRYIISQNGTEISDLHKREVIYSRILDASILKHIYRKANERNLVSQVYDASTIYIPFLNEWSNVDAKLSGLKQKVVADYETFLTQGFHKMVVPGEPEVLQVFQNELKNELKEHCVIFTSKPYFLEILPKESGKGEALIWLAKRLNISQEHTMAFGDSMNDESMIRLAGCSVAMKNGADKIKKLACRVSDYTNDEDGVARFIDAYVLSQ</sequence>
<protein>
    <submittedName>
        <fullName evidence="1">Cof-like hydrolase</fullName>
    </submittedName>
</protein>
<keyword evidence="2" id="KW-1185">Reference proteome</keyword>
<dbReference type="InterPro" id="IPR036412">
    <property type="entry name" value="HAD-like_sf"/>
</dbReference>
<name>A0ABN0NWK8_TRELE</name>